<dbReference type="SUPFAM" id="SSF63829">
    <property type="entry name" value="Calcium-dependent phosphotriesterase"/>
    <property type="match status" value="1"/>
</dbReference>
<dbReference type="InterPro" id="IPR001258">
    <property type="entry name" value="NHL_repeat"/>
</dbReference>
<comment type="caution">
    <text evidence="5">The sequence shown here is derived from an EMBL/GenBank/DDBJ whole genome shotgun (WGS) entry which is preliminary data.</text>
</comment>
<keyword evidence="3" id="KW-0472">Membrane</keyword>
<dbReference type="PANTHER" id="PTHR24104">
    <property type="entry name" value="E3 UBIQUITIN-PROTEIN LIGASE NHLRC1-RELATED"/>
    <property type="match status" value="1"/>
</dbReference>
<evidence type="ECO:0000313" key="6">
    <source>
        <dbReference type="Proteomes" id="UP000663832"/>
    </source>
</evidence>
<name>A0A816DLD8_9BILA</name>
<dbReference type="Pfam" id="PF01436">
    <property type="entry name" value="NHL"/>
    <property type="match status" value="1"/>
</dbReference>
<evidence type="ECO:0000256" key="1">
    <source>
        <dbReference type="ARBA" id="ARBA00022737"/>
    </source>
</evidence>
<feature type="repeat" description="NHL" evidence="2">
    <location>
        <begin position="376"/>
        <end position="412"/>
    </location>
</feature>
<proteinExistence type="predicted"/>
<protein>
    <submittedName>
        <fullName evidence="5">Uncharacterized protein</fullName>
    </submittedName>
</protein>
<evidence type="ECO:0000256" key="2">
    <source>
        <dbReference type="PROSITE-ProRule" id="PRU00504"/>
    </source>
</evidence>
<accession>A0A816DLD8</accession>
<evidence type="ECO:0000313" key="5">
    <source>
        <dbReference type="EMBL" id="CAF1638019.1"/>
    </source>
</evidence>
<dbReference type="Proteomes" id="UP000663832">
    <property type="component" value="Unassembled WGS sequence"/>
</dbReference>
<evidence type="ECO:0000313" key="4">
    <source>
        <dbReference type="EMBL" id="CAF1478819.1"/>
    </source>
</evidence>
<dbReference type="EMBL" id="CAJNOI010002495">
    <property type="protein sequence ID" value="CAF1478819.1"/>
    <property type="molecule type" value="Genomic_DNA"/>
</dbReference>
<dbReference type="CDD" id="cd05819">
    <property type="entry name" value="NHL"/>
    <property type="match status" value="1"/>
</dbReference>
<reference evidence="5" key="1">
    <citation type="submission" date="2021-02" db="EMBL/GenBank/DDBJ databases">
        <authorList>
            <person name="Nowell W R."/>
        </authorList>
    </citation>
    <scope>NUCLEOTIDE SEQUENCE</scope>
</reference>
<keyword evidence="3" id="KW-1133">Transmembrane helix</keyword>
<dbReference type="PANTHER" id="PTHR24104:SF25">
    <property type="entry name" value="PROTEIN LIN-41"/>
    <property type="match status" value="1"/>
</dbReference>
<organism evidence="5 6">
    <name type="scientific">Adineta steineri</name>
    <dbReference type="NCBI Taxonomy" id="433720"/>
    <lineage>
        <taxon>Eukaryota</taxon>
        <taxon>Metazoa</taxon>
        <taxon>Spiralia</taxon>
        <taxon>Gnathifera</taxon>
        <taxon>Rotifera</taxon>
        <taxon>Eurotatoria</taxon>
        <taxon>Bdelloidea</taxon>
        <taxon>Adinetida</taxon>
        <taxon>Adinetidae</taxon>
        <taxon>Adineta</taxon>
    </lineage>
</organism>
<dbReference type="GO" id="GO:0008270">
    <property type="term" value="F:zinc ion binding"/>
    <property type="evidence" value="ECO:0007669"/>
    <property type="project" value="UniProtKB-KW"/>
</dbReference>
<gene>
    <name evidence="4" type="ORF">BJG266_LOCUS41945</name>
    <name evidence="5" type="ORF">QVE165_LOCUS58825</name>
</gene>
<keyword evidence="6" id="KW-1185">Reference proteome</keyword>
<dbReference type="AlphaFoldDB" id="A0A816DLD8"/>
<dbReference type="PROSITE" id="PS51125">
    <property type="entry name" value="NHL"/>
    <property type="match status" value="1"/>
</dbReference>
<keyword evidence="1" id="KW-0677">Repeat</keyword>
<sequence length="414" mass="46674">MNNRVGVDKAVEVNFNITRLQRLCEHFRKRKLLWIIFLIILIIPIIAISTTVALMNKTKREKTSTMEITTPTSTSTTTMEITKSTSIITTTTTTSPLSTTTATSEQLILSVMSDNNTKWKQNASTIAERSEWDGHFDSLFSPFGIHVDADDLSIYIADTYKSRIVRWEFGAKNGEIVAGEKGPGSELDHLHYPTDVVLDKEKKSLIICDKGNQRVMKWPVKNSQNQQVLIPDIVCWGLAMDNNGDLYISKPEKHQIIRWQEGNKEGTIVAGGKEVGKQLNQLYHPMYIFVDEYHSVYVADSTNNRVMKWMKNATEGIRVAPGLIDDRNPNILRDPIGVIVDRMGNIYVSTSKSHQIMRWSPGAAKGVPVVGEKISGCEPTQLAFPHDLSFDRQGNLYVVDRYNGRIQKFAIDLD</sequence>
<evidence type="ECO:0000256" key="3">
    <source>
        <dbReference type="SAM" id="Phobius"/>
    </source>
</evidence>
<dbReference type="OrthoDB" id="10305984at2759"/>
<dbReference type="Proteomes" id="UP000663877">
    <property type="component" value="Unassembled WGS sequence"/>
</dbReference>
<dbReference type="Gene3D" id="2.120.10.30">
    <property type="entry name" value="TolB, C-terminal domain"/>
    <property type="match status" value="2"/>
</dbReference>
<dbReference type="InterPro" id="IPR050952">
    <property type="entry name" value="TRIM-NHL_E3_ligases"/>
</dbReference>
<feature type="transmembrane region" description="Helical" evidence="3">
    <location>
        <begin position="32"/>
        <end position="55"/>
    </location>
</feature>
<keyword evidence="3" id="KW-0812">Transmembrane</keyword>
<dbReference type="EMBL" id="CAJNOM010002817">
    <property type="protein sequence ID" value="CAF1638019.1"/>
    <property type="molecule type" value="Genomic_DNA"/>
</dbReference>
<dbReference type="InterPro" id="IPR011042">
    <property type="entry name" value="6-blade_b-propeller_TolB-like"/>
</dbReference>